<evidence type="ECO:0000256" key="2">
    <source>
        <dbReference type="ARBA" id="ARBA00022692"/>
    </source>
</evidence>
<dbReference type="PANTHER" id="PTHR12924:SF0">
    <property type="entry name" value="TRANSLOCON-ASSOCIATED PROTEIN SUBUNIT ALPHA"/>
    <property type="match status" value="1"/>
</dbReference>
<feature type="chain" id="PRO_5001972962" description="Translocon-associated protein subunit alpha" evidence="8">
    <location>
        <begin position="27"/>
        <end position="260"/>
    </location>
</feature>
<comment type="subunit">
    <text evidence="7">Heterotetramer of TRAP-alpha, TRAP-beta, TRAP-delta and TRAP-gamma.</text>
</comment>
<dbReference type="eggNOG" id="KOG1631">
    <property type="taxonomic scope" value="Eukaryota"/>
</dbReference>
<evidence type="ECO:0000313" key="9">
    <source>
        <dbReference type="EMBL" id="KGN61898.1"/>
    </source>
</evidence>
<reference evidence="9 10" key="3">
    <citation type="journal article" date="2010" name="BMC Genomics">
        <title>Transcriptome sequencing and comparative analysis of cucumber flowers with different sex types.</title>
        <authorList>
            <person name="Guo S."/>
            <person name="Zheng Y."/>
            <person name="Joung J.G."/>
            <person name="Liu S."/>
            <person name="Zhang Z."/>
            <person name="Crasta O.R."/>
            <person name="Sobral B.W."/>
            <person name="Xu Y."/>
            <person name="Huang S."/>
            <person name="Fei Z."/>
        </authorList>
    </citation>
    <scope>NUCLEOTIDE SEQUENCE [LARGE SCALE GENOMIC DNA]</scope>
    <source>
        <strain evidence="10">cv. 9930</strain>
    </source>
</reference>
<protein>
    <recommendedName>
        <fullName evidence="7">Translocon-associated protein subunit alpha</fullName>
        <shortName evidence="7">TRAP-alpha</shortName>
    </recommendedName>
    <alternativeName>
        <fullName evidence="7">Signal sequence receptor subunit alpha</fullName>
    </alternativeName>
</protein>
<name>A0A0A0LJC2_CUCSA</name>
<comment type="domain">
    <text evidence="7">Shows a remarkable charge distribution with the N-terminus being highly negatively charged, and the cytoplasmic C-terminus positively charged.</text>
</comment>
<dbReference type="GO" id="GO:0005789">
    <property type="term" value="C:endoplasmic reticulum membrane"/>
    <property type="evidence" value="ECO:0007669"/>
    <property type="project" value="UniProtKB-SubCell"/>
</dbReference>
<dbReference type="STRING" id="3659.A0A0A0LJC2"/>
<proteinExistence type="inferred from homology"/>
<accession>A0A0A0LJC2</accession>
<dbReference type="GO" id="GO:0005783">
    <property type="term" value="C:endoplasmic reticulum"/>
    <property type="evidence" value="ECO:0000318"/>
    <property type="project" value="GO_Central"/>
</dbReference>
<reference evidence="9 10" key="1">
    <citation type="journal article" date="2009" name="Nat. Genet.">
        <title>The genome of the cucumber, Cucumis sativus L.</title>
        <authorList>
            <person name="Huang S."/>
            <person name="Li R."/>
            <person name="Zhang Z."/>
            <person name="Li L."/>
            <person name="Gu X."/>
            <person name="Fan W."/>
            <person name="Lucas W.J."/>
            <person name="Wang X."/>
            <person name="Xie B."/>
            <person name="Ni P."/>
            <person name="Ren Y."/>
            <person name="Zhu H."/>
            <person name="Li J."/>
            <person name="Lin K."/>
            <person name="Jin W."/>
            <person name="Fei Z."/>
            <person name="Li G."/>
            <person name="Staub J."/>
            <person name="Kilian A."/>
            <person name="van der Vossen E.A."/>
            <person name="Wu Y."/>
            <person name="Guo J."/>
            <person name="He J."/>
            <person name="Jia Z."/>
            <person name="Ren Y."/>
            <person name="Tian G."/>
            <person name="Lu Y."/>
            <person name="Ruan J."/>
            <person name="Qian W."/>
            <person name="Wang M."/>
            <person name="Huang Q."/>
            <person name="Li B."/>
            <person name="Xuan Z."/>
            <person name="Cao J."/>
            <person name="Asan"/>
            <person name="Wu Z."/>
            <person name="Zhang J."/>
            <person name="Cai Q."/>
            <person name="Bai Y."/>
            <person name="Zhao B."/>
            <person name="Han Y."/>
            <person name="Li Y."/>
            <person name="Li X."/>
            <person name="Wang S."/>
            <person name="Shi Q."/>
            <person name="Liu S."/>
            <person name="Cho W.K."/>
            <person name="Kim J.Y."/>
            <person name="Xu Y."/>
            <person name="Heller-Uszynska K."/>
            <person name="Miao H."/>
            <person name="Cheng Z."/>
            <person name="Zhang S."/>
            <person name="Wu J."/>
            <person name="Yang Y."/>
            <person name="Kang H."/>
            <person name="Li M."/>
            <person name="Liang H."/>
            <person name="Ren X."/>
            <person name="Shi Z."/>
            <person name="Wen M."/>
            <person name="Jian M."/>
            <person name="Yang H."/>
            <person name="Zhang G."/>
            <person name="Yang Z."/>
            <person name="Chen R."/>
            <person name="Liu S."/>
            <person name="Li J."/>
            <person name="Ma L."/>
            <person name="Liu H."/>
            <person name="Zhou Y."/>
            <person name="Zhao J."/>
            <person name="Fang X."/>
            <person name="Li G."/>
            <person name="Fang L."/>
            <person name="Li Y."/>
            <person name="Liu D."/>
            <person name="Zheng H."/>
            <person name="Zhang Y."/>
            <person name="Qin N."/>
            <person name="Li Z."/>
            <person name="Yang G."/>
            <person name="Yang S."/>
            <person name="Bolund L."/>
            <person name="Kristiansen K."/>
            <person name="Zheng H."/>
            <person name="Li S."/>
            <person name="Zhang X."/>
            <person name="Yang H."/>
            <person name="Wang J."/>
            <person name="Sun R."/>
            <person name="Zhang B."/>
            <person name="Jiang S."/>
            <person name="Wang J."/>
            <person name="Du Y."/>
            <person name="Li S."/>
        </authorList>
    </citation>
    <scope>NUCLEOTIDE SEQUENCE [LARGE SCALE GENOMIC DNA]</scope>
    <source>
        <strain evidence="10">cv. 9930</strain>
    </source>
</reference>
<evidence type="ECO:0000256" key="3">
    <source>
        <dbReference type="ARBA" id="ARBA00022729"/>
    </source>
</evidence>
<keyword evidence="10" id="KW-1185">Reference proteome</keyword>
<gene>
    <name evidence="9" type="ORF">Csa_2G263930</name>
</gene>
<dbReference type="EMBL" id="CM002923">
    <property type="protein sequence ID" value="KGN61898.1"/>
    <property type="molecule type" value="Genomic_DNA"/>
</dbReference>
<dbReference type="Gramene" id="KGN61898">
    <property type="protein sequence ID" value="KGN61898"/>
    <property type="gene ID" value="Csa_2G263930"/>
</dbReference>
<comment type="subcellular location">
    <subcellularLocation>
        <location evidence="1 7">Endoplasmic reticulum membrane</location>
        <topology evidence="1 7">Single-pass type I membrane protein</topology>
    </subcellularLocation>
</comment>
<evidence type="ECO:0000313" key="10">
    <source>
        <dbReference type="Proteomes" id="UP000029981"/>
    </source>
</evidence>
<feature type="transmembrane region" description="Helical" evidence="7">
    <location>
        <begin position="193"/>
        <end position="212"/>
    </location>
</feature>
<keyword evidence="6 7" id="KW-0472">Membrane</keyword>
<feature type="signal peptide" evidence="8">
    <location>
        <begin position="1"/>
        <end position="26"/>
    </location>
</feature>
<sequence>MASKAFRIFFLALLLLASPFLQVVRCQSDAESESEEAAVDDATDLGIVGEEELDYGDGSFSAAPGIDTVCVFPKNSARLVVAGEETEILAGVKNNGDSSLNVIAIKASVHYTFDHRLLIQNLSAVGFNNASVPASSQATFPYLFAVSKYLQSGNFDLVGTIIYEIDQHPYQSTFFNGTIDVAEAGGFLSIESVFLVTLGIALIVLLGLWIHGQIQNLSKKTKRAPKVEVGTKSSDASLDEWLEGTAAYSGSLSNKSKKKK</sequence>
<evidence type="ECO:0000256" key="8">
    <source>
        <dbReference type="SAM" id="SignalP"/>
    </source>
</evidence>
<evidence type="ECO:0000256" key="1">
    <source>
        <dbReference type="ARBA" id="ARBA00004115"/>
    </source>
</evidence>
<dbReference type="OrthoDB" id="1926781at2759"/>
<evidence type="ECO:0000256" key="7">
    <source>
        <dbReference type="RuleBase" id="RU368074"/>
    </source>
</evidence>
<keyword evidence="7" id="KW-0106">Calcium</keyword>
<keyword evidence="2 7" id="KW-0812">Transmembrane</keyword>
<dbReference type="InterPro" id="IPR005595">
    <property type="entry name" value="TRAP_alpha"/>
</dbReference>
<organism evidence="9 10">
    <name type="scientific">Cucumis sativus</name>
    <name type="common">Cucumber</name>
    <dbReference type="NCBI Taxonomy" id="3659"/>
    <lineage>
        <taxon>Eukaryota</taxon>
        <taxon>Viridiplantae</taxon>
        <taxon>Streptophyta</taxon>
        <taxon>Embryophyta</taxon>
        <taxon>Tracheophyta</taxon>
        <taxon>Spermatophyta</taxon>
        <taxon>Magnoliopsida</taxon>
        <taxon>eudicotyledons</taxon>
        <taxon>Gunneridae</taxon>
        <taxon>Pentapetalae</taxon>
        <taxon>rosids</taxon>
        <taxon>fabids</taxon>
        <taxon>Cucurbitales</taxon>
        <taxon>Cucurbitaceae</taxon>
        <taxon>Benincaseae</taxon>
        <taxon>Cucumis</taxon>
    </lineage>
</organism>
<evidence type="ECO:0000256" key="6">
    <source>
        <dbReference type="ARBA" id="ARBA00023136"/>
    </source>
</evidence>
<comment type="similarity">
    <text evidence="7">Belongs to the TRAP-alpha family.</text>
</comment>
<dbReference type="PANTHER" id="PTHR12924">
    <property type="entry name" value="TRANSLOCON-ASSOCIATED PROTEIN, ALPHA SUBUNIT"/>
    <property type="match status" value="1"/>
</dbReference>
<dbReference type="OMA" id="EEDQMQT"/>
<keyword evidence="4 7" id="KW-0256">Endoplasmic reticulum</keyword>
<dbReference type="AlphaFoldDB" id="A0A0A0LJC2"/>
<dbReference type="Proteomes" id="UP000029981">
    <property type="component" value="Chromosome 2"/>
</dbReference>
<reference evidence="9 10" key="2">
    <citation type="journal article" date="2009" name="PLoS ONE">
        <title>An integrated genetic and cytogenetic map of the cucumber genome.</title>
        <authorList>
            <person name="Ren Y."/>
            <person name="Zhang Z."/>
            <person name="Liu J."/>
            <person name="Staub J.E."/>
            <person name="Han Y."/>
            <person name="Cheng Z."/>
            <person name="Li X."/>
            <person name="Lu J."/>
            <person name="Miao H."/>
            <person name="Kang H."/>
            <person name="Xie B."/>
            <person name="Gu X."/>
            <person name="Wang X."/>
            <person name="Du Y."/>
            <person name="Jin W."/>
            <person name="Huang S."/>
        </authorList>
    </citation>
    <scope>NUCLEOTIDE SEQUENCE [LARGE SCALE GENOMIC DNA]</scope>
    <source>
        <strain evidence="10">cv. 9930</strain>
    </source>
</reference>
<comment type="function">
    <text evidence="7">TRAP proteins are part of a complex whose function is to bind calcium to the ER membrane and thereby regulate the retention of ER resident proteins. May be involved in the recycling of the translocation apparatus after completion of the translocation process or may function as a membrane-bound chaperone facilitating folding of translocated proteins.</text>
</comment>
<dbReference type="Pfam" id="PF03896">
    <property type="entry name" value="TRAP_alpha"/>
    <property type="match status" value="1"/>
</dbReference>
<dbReference type="KEGG" id="csv:101214090"/>
<evidence type="ECO:0000256" key="4">
    <source>
        <dbReference type="ARBA" id="ARBA00022824"/>
    </source>
</evidence>
<evidence type="ECO:0000256" key="5">
    <source>
        <dbReference type="ARBA" id="ARBA00022989"/>
    </source>
</evidence>
<keyword evidence="3 7" id="KW-0732">Signal</keyword>
<keyword evidence="5 7" id="KW-1133">Transmembrane helix</keyword>
<reference evidence="9 10" key="4">
    <citation type="journal article" date="2011" name="BMC Genomics">
        <title>RNA-Seq improves annotation of protein-coding genes in the cucumber genome.</title>
        <authorList>
            <person name="Li Z."/>
            <person name="Zhang Z."/>
            <person name="Yan P."/>
            <person name="Huang S."/>
            <person name="Fei Z."/>
            <person name="Lin K."/>
        </authorList>
    </citation>
    <scope>NUCLEOTIDE SEQUENCE [LARGE SCALE GENOMIC DNA]</scope>
    <source>
        <strain evidence="10">cv. 9930</strain>
    </source>
</reference>